<keyword evidence="1" id="KW-1133">Transmembrane helix</keyword>
<keyword evidence="1" id="KW-0472">Membrane</keyword>
<organism evidence="2 3">
    <name type="scientific">Pedobacter cryoconitis</name>
    <dbReference type="NCBI Taxonomy" id="188932"/>
    <lineage>
        <taxon>Bacteria</taxon>
        <taxon>Pseudomonadati</taxon>
        <taxon>Bacteroidota</taxon>
        <taxon>Sphingobacteriia</taxon>
        <taxon>Sphingobacteriales</taxon>
        <taxon>Sphingobacteriaceae</taxon>
        <taxon>Pedobacter</taxon>
    </lineage>
</organism>
<feature type="transmembrane region" description="Helical" evidence="1">
    <location>
        <begin position="528"/>
        <end position="552"/>
    </location>
</feature>
<feature type="transmembrane region" description="Helical" evidence="1">
    <location>
        <begin position="397"/>
        <end position="417"/>
    </location>
</feature>
<protein>
    <recommendedName>
        <fullName evidence="4">Membrane protein DUF2339</fullName>
    </recommendedName>
</protein>
<feature type="transmembrane region" description="Helical" evidence="1">
    <location>
        <begin position="363"/>
        <end position="385"/>
    </location>
</feature>
<dbReference type="Proteomes" id="UP000071561">
    <property type="component" value="Chromosome"/>
</dbReference>
<dbReference type="PANTHER" id="PTHR38434:SF1">
    <property type="entry name" value="BLL2549 PROTEIN"/>
    <property type="match status" value="1"/>
</dbReference>
<dbReference type="KEGG" id="pcm:AY601_4624"/>
<feature type="transmembrane region" description="Helical" evidence="1">
    <location>
        <begin position="338"/>
        <end position="357"/>
    </location>
</feature>
<feature type="transmembrane region" description="Helical" evidence="1">
    <location>
        <begin position="668"/>
        <end position="693"/>
    </location>
</feature>
<feature type="transmembrane region" description="Helical" evidence="1">
    <location>
        <begin position="770"/>
        <end position="789"/>
    </location>
</feature>
<keyword evidence="3" id="KW-1185">Reference proteome</keyword>
<feature type="transmembrane region" description="Helical" evidence="1">
    <location>
        <begin position="801"/>
        <end position="818"/>
    </location>
</feature>
<dbReference type="AlphaFoldDB" id="A0A127VJJ4"/>
<feature type="transmembrane region" description="Helical" evidence="1">
    <location>
        <begin position="743"/>
        <end position="763"/>
    </location>
</feature>
<evidence type="ECO:0000256" key="1">
    <source>
        <dbReference type="SAM" id="Phobius"/>
    </source>
</evidence>
<feature type="transmembrane region" description="Helical" evidence="1">
    <location>
        <begin position="499"/>
        <end position="522"/>
    </location>
</feature>
<keyword evidence="1" id="KW-0812">Transmembrane</keyword>
<feature type="transmembrane region" description="Helical" evidence="1">
    <location>
        <begin position="705"/>
        <end position="731"/>
    </location>
</feature>
<dbReference type="PATRIC" id="fig|188932.3.peg.4793"/>
<evidence type="ECO:0000313" key="2">
    <source>
        <dbReference type="EMBL" id="AMQ01460.1"/>
    </source>
</evidence>
<reference evidence="2 3" key="1">
    <citation type="submission" date="2016-03" db="EMBL/GenBank/DDBJ databases">
        <title>Complete genome sequence of Pedobacter cryoconitis PAMC 27485.</title>
        <authorList>
            <person name="Lee J."/>
            <person name="Kim O.-S."/>
        </authorList>
    </citation>
    <scope>NUCLEOTIDE SEQUENCE [LARGE SCALE GENOMIC DNA]</scope>
    <source>
        <strain evidence="2 3">PAMC 27485</strain>
    </source>
</reference>
<feature type="transmembrane region" description="Helical" evidence="1">
    <location>
        <begin position="210"/>
        <end position="229"/>
    </location>
</feature>
<feature type="transmembrane region" description="Helical" evidence="1">
    <location>
        <begin position="607"/>
        <end position="624"/>
    </location>
</feature>
<feature type="transmembrane region" description="Helical" evidence="1">
    <location>
        <begin position="476"/>
        <end position="492"/>
    </location>
</feature>
<gene>
    <name evidence="2" type="ORF">AY601_4624</name>
</gene>
<proteinExistence type="predicted"/>
<evidence type="ECO:0000313" key="3">
    <source>
        <dbReference type="Proteomes" id="UP000071561"/>
    </source>
</evidence>
<accession>A0A127VJJ4</accession>
<dbReference type="RefSeq" id="WP_068405633.1">
    <property type="nucleotide sequence ID" value="NZ_CP014504.1"/>
</dbReference>
<dbReference type="EMBL" id="CP014504">
    <property type="protein sequence ID" value="AMQ01460.1"/>
    <property type="molecule type" value="Genomic_DNA"/>
</dbReference>
<dbReference type="PANTHER" id="PTHR38434">
    <property type="entry name" value="BLL2549 PROTEIN"/>
    <property type="match status" value="1"/>
</dbReference>
<feature type="transmembrane region" description="Helical" evidence="1">
    <location>
        <begin position="291"/>
        <end position="307"/>
    </location>
</feature>
<dbReference type="InterPro" id="IPR019286">
    <property type="entry name" value="DUF2339_TM"/>
</dbReference>
<feature type="transmembrane region" description="Helical" evidence="1">
    <location>
        <begin position="573"/>
        <end position="595"/>
    </location>
</feature>
<sequence precursor="true">MEFLYIILLVVIIVMIATTKSSLNDRVGRLEYRIFEFQELLKQSRPGYVPPVSTAEESEPQEMRPVDWGATQFQAPAIPFVPPPYKTKKDLHPDPLRDFIPKPVQEETQEAVVPEEKIQQPEAVHEPEFVQDTQANIYNEHLAEENTPPSVQQPVHREPAAPELSFFEKHPDLEKFIGENLINKIGIAILVLAIGYFVKFAIDSNWIGPVGRVGIGVLCGGILIGIAHWMRNSYKAFSSVLVGGGIAVLYFTITLAFHQFQLFNQTTSFIILIGITCFAVALSLLYDRQEVAVIALVGGLTSPLMVSTGHANYHGLFIYLVILNAGLLVIAYRKSWRILNVSTFVLTILMFSASLFSMPATSYGIGFLYASILYLLFFGINVAYNVRENKTFIGSDFTILLANTALYFGAGLFLLTGMHQEQFRGLFAVSLAVINLLLSYLLFRNKKVDTNVLYLLIGITLTFISVAGPIQLHGHYITLFWAAETVLLYWLYQKSRIYLMQLASQIIWALMLLSLFMDWAAIYGDSAIAVNVLINKGFITTLFAAVSSYLLYVLYQKPDVEGKTQNGDILNPVFIKYTAIVLLFLSGLLEVNHQFSNRFPHTSLNNVYVILYASVFLYIYLFLGKKRESIRLNWRISAILISTCIAVYLFFMVGFFDLQEAMLVRQEVASFHFIAHWIGAVFIGLLFHHLILIARTLLPETWKKIAAWALAGSMVLFLSLEVSLISNVLFYSANNPISNVETIYIKTGLPVLWGLASFAMMWLGMRHKYLTLRIISLSLFALTLVKLFVFDISNIPPAGKIAAFFFLGVILLIISFMYQKVKKIIAADEPHKDE</sequence>
<feature type="transmembrane region" description="Helical" evidence="1">
    <location>
        <begin position="452"/>
        <end position="470"/>
    </location>
</feature>
<feature type="transmembrane region" description="Helical" evidence="1">
    <location>
        <begin position="269"/>
        <end position="286"/>
    </location>
</feature>
<feature type="transmembrane region" description="Helical" evidence="1">
    <location>
        <begin position="6"/>
        <end position="23"/>
    </location>
</feature>
<feature type="transmembrane region" description="Helical" evidence="1">
    <location>
        <begin position="313"/>
        <end position="331"/>
    </location>
</feature>
<feature type="transmembrane region" description="Helical" evidence="1">
    <location>
        <begin position="636"/>
        <end position="656"/>
    </location>
</feature>
<name>A0A127VJJ4_9SPHI</name>
<dbReference type="Pfam" id="PF10101">
    <property type="entry name" value="DUF2339"/>
    <property type="match status" value="1"/>
</dbReference>
<feature type="transmembrane region" description="Helical" evidence="1">
    <location>
        <begin position="236"/>
        <end position="257"/>
    </location>
</feature>
<evidence type="ECO:0008006" key="4">
    <source>
        <dbReference type="Google" id="ProtNLM"/>
    </source>
</evidence>
<feature type="transmembrane region" description="Helical" evidence="1">
    <location>
        <begin position="181"/>
        <end position="198"/>
    </location>
</feature>
<feature type="transmembrane region" description="Helical" evidence="1">
    <location>
        <begin position="423"/>
        <end position="443"/>
    </location>
</feature>
<dbReference type="OrthoDB" id="666059at2"/>